<dbReference type="HOGENOM" id="CLU_050210_2_1_5"/>
<dbReference type="Pfam" id="PF05145">
    <property type="entry name" value="AbrB"/>
    <property type="match status" value="1"/>
</dbReference>
<dbReference type="GO" id="GO:0016020">
    <property type="term" value="C:membrane"/>
    <property type="evidence" value="ECO:0007669"/>
    <property type="project" value="InterPro"/>
</dbReference>
<accession>D5BME2</accession>
<dbReference type="Proteomes" id="UP000007460">
    <property type="component" value="Chromosome"/>
</dbReference>
<dbReference type="GO" id="GO:0004497">
    <property type="term" value="F:monooxygenase activity"/>
    <property type="evidence" value="ECO:0007669"/>
    <property type="project" value="UniProtKB-KW"/>
</dbReference>
<keyword evidence="1" id="KW-1133">Transmembrane helix</keyword>
<dbReference type="EMBL" id="CP001751">
    <property type="protein sequence ID" value="ADE39985.1"/>
    <property type="molecule type" value="Genomic_DNA"/>
</dbReference>
<keyword evidence="2" id="KW-0503">Monooxygenase</keyword>
<dbReference type="eggNOG" id="COG3180">
    <property type="taxonomic scope" value="Bacteria"/>
</dbReference>
<name>D5BME2_PUNMI</name>
<sequence>MITRGELWADITKMALTFVVALGTGIGFLYAGFPAPYLMGSLFGVWAVGASIPQISNRMGVARWIHIPVILGLGVLIGSNFTADILSNLEKWFVTVTIMAITTIAVTTIGFVYLRRVRKYDKQLAFLCSIPGGQAEAIVVARDLVEKDYVVALFHLIRVAIVFCTTPLLLGFVQGQDAVYASNTALQAMPSLFDLSWQKLLSFLGTALFGYLIARLLRLPMAHLLGPLCLSTALHMIGILEIPRVNEFVILAQVVIGGAVGARLARVPFRELLTYVKDAFATTTLILTAYILVAVCISMVIDADLLAMWLAFVPGGLYEVTLLALIFGFDVAFIAFHHTIRVMLIFLSMPLMIARLGKG</sequence>
<dbReference type="OrthoDB" id="7157734at2"/>
<keyword evidence="1" id="KW-0472">Membrane</keyword>
<dbReference type="KEGG" id="apb:SAR116_1742"/>
<protein>
    <submittedName>
        <fullName evidence="2">Ammonia monooxygenase</fullName>
        <ecNumber evidence="2">1.13.12.-</ecNumber>
    </submittedName>
</protein>
<feature type="transmembrane region" description="Helical" evidence="1">
    <location>
        <begin position="200"/>
        <end position="217"/>
    </location>
</feature>
<feature type="transmembrane region" description="Helical" evidence="1">
    <location>
        <begin position="149"/>
        <end position="173"/>
    </location>
</feature>
<feature type="transmembrane region" description="Helical" evidence="1">
    <location>
        <begin position="92"/>
        <end position="114"/>
    </location>
</feature>
<dbReference type="GO" id="GO:0010468">
    <property type="term" value="P:regulation of gene expression"/>
    <property type="evidence" value="ECO:0007669"/>
    <property type="project" value="InterPro"/>
</dbReference>
<dbReference type="RefSeq" id="WP_013046612.1">
    <property type="nucleotide sequence ID" value="NC_014010.1"/>
</dbReference>
<feature type="transmembrane region" description="Helical" evidence="1">
    <location>
        <begin position="279"/>
        <end position="301"/>
    </location>
</feature>
<feature type="transmembrane region" description="Helical" evidence="1">
    <location>
        <begin position="307"/>
        <end position="327"/>
    </location>
</feature>
<organism evidence="2 3">
    <name type="scientific">Puniceispirillum marinum (strain IMCC1322)</name>
    <dbReference type="NCBI Taxonomy" id="488538"/>
    <lineage>
        <taxon>Bacteria</taxon>
        <taxon>Pseudomonadati</taxon>
        <taxon>Pseudomonadota</taxon>
        <taxon>Alphaproteobacteria</taxon>
        <taxon>Candidatus Puniceispirillales</taxon>
        <taxon>Candidatus Puniceispirillaceae</taxon>
        <taxon>Candidatus Puniceispirillum</taxon>
    </lineage>
</organism>
<dbReference type="InterPro" id="IPR017516">
    <property type="entry name" value="AbrB_dup"/>
</dbReference>
<keyword evidence="1" id="KW-0812">Transmembrane</keyword>
<dbReference type="STRING" id="488538.SAR116_1742"/>
<dbReference type="NCBIfam" id="TIGR03082">
    <property type="entry name" value="Gneg_AbrB_dup"/>
    <property type="match status" value="1"/>
</dbReference>
<proteinExistence type="predicted"/>
<keyword evidence="2" id="KW-0560">Oxidoreductase</keyword>
<dbReference type="InterPro" id="IPR007820">
    <property type="entry name" value="AbrB_fam"/>
</dbReference>
<feature type="transmembrane region" description="Helical" evidence="1">
    <location>
        <begin position="67"/>
        <end position="86"/>
    </location>
</feature>
<dbReference type="PANTHER" id="PTHR38457">
    <property type="entry name" value="REGULATOR ABRB-RELATED"/>
    <property type="match status" value="1"/>
</dbReference>
<feature type="transmembrane region" description="Helical" evidence="1">
    <location>
        <begin position="224"/>
        <end position="242"/>
    </location>
</feature>
<evidence type="ECO:0000313" key="3">
    <source>
        <dbReference type="Proteomes" id="UP000007460"/>
    </source>
</evidence>
<feature type="transmembrane region" description="Helical" evidence="1">
    <location>
        <begin position="248"/>
        <end position="267"/>
    </location>
</feature>
<feature type="transmembrane region" description="Helical" evidence="1">
    <location>
        <begin position="12"/>
        <end position="31"/>
    </location>
</feature>
<evidence type="ECO:0000313" key="2">
    <source>
        <dbReference type="EMBL" id="ADE39985.1"/>
    </source>
</evidence>
<dbReference type="AlphaFoldDB" id="D5BME2"/>
<dbReference type="PANTHER" id="PTHR38457:SF1">
    <property type="entry name" value="REGULATOR ABRB-RELATED"/>
    <property type="match status" value="1"/>
</dbReference>
<dbReference type="PIRSF" id="PIRSF038991">
    <property type="entry name" value="Protein_AbrB"/>
    <property type="match status" value="1"/>
</dbReference>
<dbReference type="EC" id="1.13.12.-" evidence="2"/>
<evidence type="ECO:0000256" key="1">
    <source>
        <dbReference type="SAM" id="Phobius"/>
    </source>
</evidence>
<keyword evidence="3" id="KW-1185">Reference proteome</keyword>
<reference evidence="2 3" key="1">
    <citation type="journal article" date="2010" name="J. Bacteriol.">
        <title>Complete genome sequence of "Candidatus Puniceispirillum marinum" IMCC1322, a representative of the SAR116 clade in the Alphaproteobacteria.</title>
        <authorList>
            <person name="Oh H.M."/>
            <person name="Kwon K.K."/>
            <person name="Kang I."/>
            <person name="Kang S.G."/>
            <person name="Lee J.H."/>
            <person name="Kim S.J."/>
            <person name="Cho J.C."/>
        </authorList>
    </citation>
    <scope>NUCLEOTIDE SEQUENCE [LARGE SCALE GENOMIC DNA]</scope>
    <source>
        <strain evidence="2 3">IMCC1322</strain>
    </source>
</reference>
<feature type="transmembrane region" description="Helical" evidence="1">
    <location>
        <begin position="339"/>
        <end position="357"/>
    </location>
</feature>
<gene>
    <name evidence="2" type="ordered locus">SAR116_1742</name>
</gene>